<organism evidence="1">
    <name type="scientific">Siphoviridae sp. ctkTc5</name>
    <dbReference type="NCBI Taxonomy" id="2827922"/>
    <lineage>
        <taxon>Viruses</taxon>
        <taxon>Duplodnaviria</taxon>
        <taxon>Heunggongvirae</taxon>
        <taxon>Uroviricota</taxon>
        <taxon>Caudoviricetes</taxon>
    </lineage>
</organism>
<dbReference type="EMBL" id="BK032615">
    <property type="protein sequence ID" value="DAF51399.1"/>
    <property type="molecule type" value="Genomic_DNA"/>
</dbReference>
<proteinExistence type="predicted"/>
<protein>
    <submittedName>
        <fullName evidence="1">Uncharacterized protein</fullName>
    </submittedName>
</protein>
<accession>A0A8S5SL55</accession>
<evidence type="ECO:0000313" key="1">
    <source>
        <dbReference type="EMBL" id="DAF51399.1"/>
    </source>
</evidence>
<name>A0A8S5SL55_9CAUD</name>
<sequence length="89" mass="10527">MRPKKYPYSGAIKAKKAKKATKEDKPELVVFPNISLRKDMLKHVFSVVKIHDNSTIIHFRFYKFFGAYEERKAKINLSYEETLKILNSY</sequence>
<reference evidence="1" key="1">
    <citation type="journal article" date="2021" name="Proc. Natl. Acad. Sci. U.S.A.">
        <title>A Catalog of Tens of Thousands of Viruses from Human Metagenomes Reveals Hidden Associations with Chronic Diseases.</title>
        <authorList>
            <person name="Tisza M.J."/>
            <person name="Buck C.B."/>
        </authorList>
    </citation>
    <scope>NUCLEOTIDE SEQUENCE</scope>
    <source>
        <strain evidence="1">CtkTc5</strain>
    </source>
</reference>